<accession>A0A2G6E3M2</accession>
<dbReference type="Proteomes" id="UP000229740">
    <property type="component" value="Unassembled WGS sequence"/>
</dbReference>
<protein>
    <recommendedName>
        <fullName evidence="3">ABC transporter substrate-binding protein</fullName>
    </recommendedName>
</protein>
<evidence type="ECO:0000313" key="2">
    <source>
        <dbReference type="Proteomes" id="UP000229740"/>
    </source>
</evidence>
<dbReference type="EMBL" id="PDPS01000033">
    <property type="protein sequence ID" value="PID56512.1"/>
    <property type="molecule type" value="Genomic_DNA"/>
</dbReference>
<organism evidence="1 2">
    <name type="scientific">candidate division KSB3 bacterium</name>
    <dbReference type="NCBI Taxonomy" id="2044937"/>
    <lineage>
        <taxon>Bacteria</taxon>
        <taxon>candidate division KSB3</taxon>
    </lineage>
</organism>
<dbReference type="AlphaFoldDB" id="A0A2G6E3M2"/>
<reference evidence="1 2" key="1">
    <citation type="submission" date="2017-10" db="EMBL/GenBank/DDBJ databases">
        <title>Novel microbial diversity and functional potential in the marine mammal oral microbiome.</title>
        <authorList>
            <person name="Dudek N.K."/>
            <person name="Sun C.L."/>
            <person name="Burstein D."/>
            <person name="Kantor R.S."/>
            <person name="Aliaga Goltsman D.S."/>
            <person name="Bik E.M."/>
            <person name="Thomas B.C."/>
            <person name="Banfield J.F."/>
            <person name="Relman D.A."/>
        </authorList>
    </citation>
    <scope>NUCLEOTIDE SEQUENCE [LARGE SCALE GENOMIC DNA]</scope>
    <source>
        <strain evidence="1">DOLZORAL124_49_17</strain>
    </source>
</reference>
<gene>
    <name evidence="1" type="ORF">CSB45_10800</name>
</gene>
<evidence type="ECO:0008006" key="3">
    <source>
        <dbReference type="Google" id="ProtNLM"/>
    </source>
</evidence>
<dbReference type="PANTHER" id="PTHR43649">
    <property type="entry name" value="ARABINOSE-BINDING PROTEIN-RELATED"/>
    <property type="match status" value="1"/>
</dbReference>
<sequence length="413" mass="45507">MQYFPGRDEQMKKFVTLLCIAMAVFTLETAAAEGAENLVYMSTSWGAPSQELLDRFAAESGIRVDVTTLEQTALRDKVLSAAAGKVNPADIIYTGIDDLGVFASAAITQPLDGMVSHELLDALYGGNFFTVKGKLFAVPLYSQMVMVDYDKAALKEAGVSAIATWDEFEEAALALKKLGKSDYPISFGIRSWSWFLIALSSGSTLFAEDFSPVFDDPEDPAYQAFSRLIEWYKKGLISPERLTSPNPHPAFWAGQAVFHQSWQGGLAVANNPEKSKIAPNADYLLLPEQHTTWSLPGGIGISAYTTHPEAAMKFIEFMTSEAVQMSTYETHGMFPARKATFEKLGAEGKIDGFETMQEQAQYSIALPYQTPWFSEFNTEATKALVRAAKGEQSVKEAIEALAQFTRDVQEEYE</sequence>
<dbReference type="PANTHER" id="PTHR43649:SF12">
    <property type="entry name" value="DIACETYLCHITOBIOSE BINDING PROTEIN DASA"/>
    <property type="match status" value="1"/>
</dbReference>
<proteinExistence type="predicted"/>
<dbReference type="InterPro" id="IPR050490">
    <property type="entry name" value="Bact_solute-bd_prot1"/>
</dbReference>
<dbReference type="InterPro" id="IPR006059">
    <property type="entry name" value="SBP"/>
</dbReference>
<dbReference type="Gene3D" id="3.40.190.10">
    <property type="entry name" value="Periplasmic binding protein-like II"/>
    <property type="match status" value="1"/>
</dbReference>
<evidence type="ECO:0000313" key="1">
    <source>
        <dbReference type="EMBL" id="PID56512.1"/>
    </source>
</evidence>
<dbReference type="Pfam" id="PF13416">
    <property type="entry name" value="SBP_bac_8"/>
    <property type="match status" value="1"/>
</dbReference>
<comment type="caution">
    <text evidence="1">The sequence shown here is derived from an EMBL/GenBank/DDBJ whole genome shotgun (WGS) entry which is preliminary data.</text>
</comment>
<dbReference type="SUPFAM" id="SSF53850">
    <property type="entry name" value="Periplasmic binding protein-like II"/>
    <property type="match status" value="1"/>
</dbReference>
<name>A0A2G6E3M2_9BACT</name>